<dbReference type="GO" id="GO:0006749">
    <property type="term" value="P:glutathione metabolic process"/>
    <property type="evidence" value="ECO:0007669"/>
    <property type="project" value="TreeGrafter"/>
</dbReference>
<evidence type="ECO:0000256" key="1">
    <source>
        <dbReference type="PIRNR" id="PIRNR006386"/>
    </source>
</evidence>
<dbReference type="CDD" id="cd03022">
    <property type="entry name" value="DsbA_HCCA_Iso"/>
    <property type="match status" value="1"/>
</dbReference>
<dbReference type="KEGG" id="paqt:E8L99_20380"/>
<evidence type="ECO:0000313" key="5">
    <source>
        <dbReference type="Proteomes" id="UP000298588"/>
    </source>
</evidence>
<dbReference type="EMBL" id="CP039865">
    <property type="protein sequence ID" value="QCK87942.1"/>
    <property type="molecule type" value="Genomic_DNA"/>
</dbReference>
<keyword evidence="5" id="KW-1185">Reference proteome</keyword>
<dbReference type="Pfam" id="PF01323">
    <property type="entry name" value="DSBA"/>
    <property type="match status" value="1"/>
</dbReference>
<reference evidence="4 5" key="1">
    <citation type="submission" date="2019-04" db="EMBL/GenBank/DDBJ databases">
        <title>Phreatobacter aquaticus sp. nov.</title>
        <authorList>
            <person name="Choi A."/>
            <person name="Baek K."/>
        </authorList>
    </citation>
    <scope>NUCLEOTIDE SEQUENCE [LARGE SCALE GENOMIC DNA]</scope>
    <source>
        <strain evidence="4 5">NMCR1094</strain>
    </source>
</reference>
<dbReference type="InterPro" id="IPR014440">
    <property type="entry name" value="HCCAis_GSTk"/>
</dbReference>
<accession>A0A4D7QVD3</accession>
<sequence>MTAKVDFFYEFASTYSYPAAMRIDRVAEAAGVTVNWRPFLLGPIFAAAGMTTSPFNTQPAKGRYMWRDLERICQADRLALKRPDPFPQNSLLAARIAQALPDDGKRAAFSRAVYVAEFGEGADIAVPETLGRILEKLGIPAAPLIVQAGSDSVKQALRAAVDEAKAHGMFGAPNVVTSDGELFWGNDRLDAAIAWAARIG</sequence>
<dbReference type="GO" id="GO:0018845">
    <property type="term" value="F:2-hydroxychromene-2-carboxylate isomerase activity"/>
    <property type="evidence" value="ECO:0007669"/>
    <property type="project" value="UniProtKB-UniRule"/>
</dbReference>
<name>A0A4D7QVD3_9HYPH</name>
<comment type="similarity">
    <text evidence="1">Belongs to the GST superfamily. NadH family.</text>
</comment>
<gene>
    <name evidence="4" type="ORF">E8L99_20380</name>
</gene>
<protein>
    <recommendedName>
        <fullName evidence="1">2-hydroxychromene-2-carboxylate isomerase</fullName>
        <ecNumber evidence="1">5.99.1.4</ecNumber>
    </recommendedName>
</protein>
<evidence type="ECO:0000313" key="4">
    <source>
        <dbReference type="EMBL" id="QCK87942.1"/>
    </source>
</evidence>
<keyword evidence="1 4" id="KW-0413">Isomerase</keyword>
<dbReference type="SUPFAM" id="SSF52833">
    <property type="entry name" value="Thioredoxin-like"/>
    <property type="match status" value="1"/>
</dbReference>
<dbReference type="InterPro" id="IPR036249">
    <property type="entry name" value="Thioredoxin-like_sf"/>
</dbReference>
<dbReference type="PIRSF" id="PIRSF006386">
    <property type="entry name" value="HCCAis_GSTk"/>
    <property type="match status" value="1"/>
</dbReference>
<dbReference type="InterPro" id="IPR051924">
    <property type="entry name" value="GST_Kappa/NadH"/>
</dbReference>
<dbReference type="PANTHER" id="PTHR42943">
    <property type="entry name" value="GLUTATHIONE S-TRANSFERASE KAPPA"/>
    <property type="match status" value="1"/>
</dbReference>
<dbReference type="PANTHER" id="PTHR42943:SF2">
    <property type="entry name" value="GLUTATHIONE S-TRANSFERASE KAPPA 1"/>
    <property type="match status" value="1"/>
</dbReference>
<dbReference type="GO" id="GO:1901170">
    <property type="term" value="P:naphthalene catabolic process"/>
    <property type="evidence" value="ECO:0007669"/>
    <property type="project" value="InterPro"/>
</dbReference>
<dbReference type="GO" id="GO:0004602">
    <property type="term" value="F:glutathione peroxidase activity"/>
    <property type="evidence" value="ECO:0007669"/>
    <property type="project" value="TreeGrafter"/>
</dbReference>
<dbReference type="InterPro" id="IPR001853">
    <property type="entry name" value="DSBA-like_thioredoxin_dom"/>
</dbReference>
<comment type="catalytic activity">
    <reaction evidence="1">
        <text>2-hydroxychromene-2-carboxylate = (3E)-4-(2-hydroxyphenyl)-2-oxobut-3-enoate</text>
        <dbReference type="Rhea" id="RHEA:27401"/>
        <dbReference type="ChEBI" id="CHEBI:59350"/>
        <dbReference type="ChEBI" id="CHEBI:59353"/>
        <dbReference type="EC" id="5.99.1.4"/>
    </reaction>
</comment>
<dbReference type="AlphaFoldDB" id="A0A4D7QVD3"/>
<dbReference type="EC" id="5.99.1.4" evidence="1"/>
<dbReference type="GO" id="GO:0004364">
    <property type="term" value="F:glutathione transferase activity"/>
    <property type="evidence" value="ECO:0007669"/>
    <property type="project" value="TreeGrafter"/>
</dbReference>
<proteinExistence type="inferred from homology"/>
<organism evidence="4 5">
    <name type="scientific">Phreatobacter aquaticus</name>
    <dbReference type="NCBI Taxonomy" id="2570229"/>
    <lineage>
        <taxon>Bacteria</taxon>
        <taxon>Pseudomonadati</taxon>
        <taxon>Pseudomonadota</taxon>
        <taxon>Alphaproteobacteria</taxon>
        <taxon>Hyphomicrobiales</taxon>
        <taxon>Phreatobacteraceae</taxon>
        <taxon>Phreatobacter</taxon>
    </lineage>
</organism>
<feature type="active site" description="Nucleophile" evidence="2">
    <location>
        <position position="13"/>
    </location>
</feature>
<feature type="domain" description="DSBA-like thioredoxin" evidence="3">
    <location>
        <begin position="5"/>
        <end position="191"/>
    </location>
</feature>
<dbReference type="OrthoDB" id="5244108at2"/>
<dbReference type="Gene3D" id="3.40.30.10">
    <property type="entry name" value="Glutaredoxin"/>
    <property type="match status" value="1"/>
</dbReference>
<dbReference type="InterPro" id="IPR044087">
    <property type="entry name" value="NahD-like"/>
</dbReference>
<dbReference type="RefSeq" id="WP_137101270.1">
    <property type="nucleotide sequence ID" value="NZ_CP039865.1"/>
</dbReference>
<evidence type="ECO:0000259" key="3">
    <source>
        <dbReference type="Pfam" id="PF01323"/>
    </source>
</evidence>
<evidence type="ECO:0000256" key="2">
    <source>
        <dbReference type="PIRSR" id="PIRSR006386-1"/>
    </source>
</evidence>
<dbReference type="Proteomes" id="UP000298588">
    <property type="component" value="Chromosome"/>
</dbReference>